<dbReference type="Proteomes" id="UP000193144">
    <property type="component" value="Unassembled WGS sequence"/>
</dbReference>
<protein>
    <submittedName>
        <fullName evidence="1">Uncharacterized protein</fullName>
    </submittedName>
</protein>
<keyword evidence="2" id="KW-1185">Reference proteome</keyword>
<accession>A0A1Y1YEU3</accession>
<proteinExistence type="predicted"/>
<sequence length="86" mass="9928">MPLSPHLSLRPLPAPLPSPRPILTRVECHDADRRFNNNTFDDHNMLLRGPMVEISRRSFDECMSWAPRATPVTPFFSVFNSPYYVT</sequence>
<comment type="caution">
    <text evidence="1">The sequence shown here is derived from an EMBL/GenBank/DDBJ whole genome shotgun (WGS) entry which is preliminary data.</text>
</comment>
<gene>
    <name evidence="1" type="ORF">BCR34DRAFT_578618</name>
</gene>
<reference evidence="1 2" key="1">
    <citation type="submission" date="2016-07" db="EMBL/GenBank/DDBJ databases">
        <title>Pervasive Adenine N6-methylation of Active Genes in Fungi.</title>
        <authorList>
            <consortium name="DOE Joint Genome Institute"/>
            <person name="Mondo S.J."/>
            <person name="Dannebaum R.O."/>
            <person name="Kuo R.C."/>
            <person name="Labutti K."/>
            <person name="Haridas S."/>
            <person name="Kuo A."/>
            <person name="Salamov A."/>
            <person name="Ahrendt S.R."/>
            <person name="Lipzen A."/>
            <person name="Sullivan W."/>
            <person name="Andreopoulos W.B."/>
            <person name="Clum A."/>
            <person name="Lindquist E."/>
            <person name="Daum C."/>
            <person name="Ramamoorthy G.K."/>
            <person name="Gryganskyi A."/>
            <person name="Culley D."/>
            <person name="Magnuson J.K."/>
            <person name="James T.Y."/>
            <person name="O'Malley M.A."/>
            <person name="Stajich J.E."/>
            <person name="Spatafora J.W."/>
            <person name="Visel A."/>
            <person name="Grigoriev I.V."/>
        </authorList>
    </citation>
    <scope>NUCLEOTIDE SEQUENCE [LARGE SCALE GENOMIC DNA]</scope>
    <source>
        <strain evidence="1 2">CBS 115471</strain>
    </source>
</reference>
<name>A0A1Y1YEU3_9PLEO</name>
<dbReference type="AlphaFoldDB" id="A0A1Y1YEU3"/>
<organism evidence="1 2">
    <name type="scientific">Clohesyomyces aquaticus</name>
    <dbReference type="NCBI Taxonomy" id="1231657"/>
    <lineage>
        <taxon>Eukaryota</taxon>
        <taxon>Fungi</taxon>
        <taxon>Dikarya</taxon>
        <taxon>Ascomycota</taxon>
        <taxon>Pezizomycotina</taxon>
        <taxon>Dothideomycetes</taxon>
        <taxon>Pleosporomycetidae</taxon>
        <taxon>Pleosporales</taxon>
        <taxon>Lindgomycetaceae</taxon>
        <taxon>Clohesyomyces</taxon>
    </lineage>
</organism>
<evidence type="ECO:0000313" key="1">
    <source>
        <dbReference type="EMBL" id="ORX96560.1"/>
    </source>
</evidence>
<evidence type="ECO:0000313" key="2">
    <source>
        <dbReference type="Proteomes" id="UP000193144"/>
    </source>
</evidence>
<dbReference type="EMBL" id="MCFA01000254">
    <property type="protein sequence ID" value="ORX96560.1"/>
    <property type="molecule type" value="Genomic_DNA"/>
</dbReference>